<dbReference type="AlphaFoldDB" id="A0A5C5WE11"/>
<sequence length="209" mass="21387" precursor="true">MCWTKTAFAALACFTLCFASGCVGPMGCGPAGTCGPLAMNSCGGCGDCQGCGELYIDPWINEPADCCDPCDCCGNHNGQSCGKCRSVFSGVKSLWGYRCDSGCDDTCGGCDTGCTECSSGCDSCGDVGCGGDCCEPTCGFLNEPVCGCEAGCDGCSSCSGDSMSYISSEPVLSQPIVKATPTREPYKPARTKQIFRPKSTIAGEGSTRR</sequence>
<dbReference type="OrthoDB" id="285262at2"/>
<accession>A0A5C5WE11</accession>
<evidence type="ECO:0000313" key="2">
    <source>
        <dbReference type="EMBL" id="TWT49206.1"/>
    </source>
</evidence>
<reference evidence="2 3" key="1">
    <citation type="submission" date="2019-02" db="EMBL/GenBank/DDBJ databases">
        <title>Deep-cultivation of Planctomycetes and their phenomic and genomic characterization uncovers novel biology.</title>
        <authorList>
            <person name="Wiegand S."/>
            <person name="Jogler M."/>
            <person name="Boedeker C."/>
            <person name="Pinto D."/>
            <person name="Vollmers J."/>
            <person name="Rivas-Marin E."/>
            <person name="Kohn T."/>
            <person name="Peeters S.H."/>
            <person name="Heuer A."/>
            <person name="Rast P."/>
            <person name="Oberbeckmann S."/>
            <person name="Bunk B."/>
            <person name="Jeske O."/>
            <person name="Meyerdierks A."/>
            <person name="Storesund J.E."/>
            <person name="Kallscheuer N."/>
            <person name="Luecker S."/>
            <person name="Lage O.M."/>
            <person name="Pohl T."/>
            <person name="Merkel B.J."/>
            <person name="Hornburger P."/>
            <person name="Mueller R.-W."/>
            <person name="Bruemmer F."/>
            <person name="Labrenz M."/>
            <person name="Spormann A.M."/>
            <person name="Op Den Camp H."/>
            <person name="Overmann J."/>
            <person name="Amann R."/>
            <person name="Jetten M.S.M."/>
            <person name="Mascher T."/>
            <person name="Medema M.H."/>
            <person name="Devos D.P."/>
            <person name="Kaster A.-K."/>
            <person name="Ovreas L."/>
            <person name="Rohde M."/>
            <person name="Galperin M.Y."/>
            <person name="Jogler C."/>
        </authorList>
    </citation>
    <scope>NUCLEOTIDE SEQUENCE [LARGE SCALE GENOMIC DNA]</scope>
    <source>
        <strain evidence="2 3">Pla22</strain>
    </source>
</reference>
<keyword evidence="1" id="KW-0732">Signal</keyword>
<protein>
    <recommendedName>
        <fullName evidence="4">Stigma-specific protein, Stig1</fullName>
    </recommendedName>
</protein>
<feature type="signal peptide" evidence="1">
    <location>
        <begin position="1"/>
        <end position="19"/>
    </location>
</feature>
<gene>
    <name evidence="2" type="ORF">Pla22_43980</name>
</gene>
<evidence type="ECO:0008006" key="4">
    <source>
        <dbReference type="Google" id="ProtNLM"/>
    </source>
</evidence>
<proteinExistence type="predicted"/>
<feature type="chain" id="PRO_5022873837" description="Stigma-specific protein, Stig1" evidence="1">
    <location>
        <begin position="20"/>
        <end position="209"/>
    </location>
</feature>
<organism evidence="2 3">
    <name type="scientific">Rubripirellula amarantea</name>
    <dbReference type="NCBI Taxonomy" id="2527999"/>
    <lineage>
        <taxon>Bacteria</taxon>
        <taxon>Pseudomonadati</taxon>
        <taxon>Planctomycetota</taxon>
        <taxon>Planctomycetia</taxon>
        <taxon>Pirellulales</taxon>
        <taxon>Pirellulaceae</taxon>
        <taxon>Rubripirellula</taxon>
    </lineage>
</organism>
<dbReference type="PROSITE" id="PS51257">
    <property type="entry name" value="PROKAR_LIPOPROTEIN"/>
    <property type="match status" value="1"/>
</dbReference>
<evidence type="ECO:0000313" key="3">
    <source>
        <dbReference type="Proteomes" id="UP000316598"/>
    </source>
</evidence>
<dbReference type="Proteomes" id="UP000316598">
    <property type="component" value="Unassembled WGS sequence"/>
</dbReference>
<name>A0A5C5WE11_9BACT</name>
<dbReference type="EMBL" id="SJPI01000003">
    <property type="protein sequence ID" value="TWT49206.1"/>
    <property type="molecule type" value="Genomic_DNA"/>
</dbReference>
<keyword evidence="3" id="KW-1185">Reference proteome</keyword>
<comment type="caution">
    <text evidence="2">The sequence shown here is derived from an EMBL/GenBank/DDBJ whole genome shotgun (WGS) entry which is preliminary data.</text>
</comment>
<evidence type="ECO:0000256" key="1">
    <source>
        <dbReference type="SAM" id="SignalP"/>
    </source>
</evidence>